<proteinExistence type="predicted"/>
<name>A0A8J4CLP7_9CHLO</name>
<dbReference type="PROSITE" id="PS51085">
    <property type="entry name" value="2FE2S_FER_2"/>
    <property type="match status" value="1"/>
</dbReference>
<keyword evidence="7" id="KW-1185">Reference proteome</keyword>
<dbReference type="SUPFAM" id="SSF54292">
    <property type="entry name" value="2Fe-2S ferredoxin-like"/>
    <property type="match status" value="1"/>
</dbReference>
<dbReference type="AlphaFoldDB" id="A0A8J4CLP7"/>
<dbReference type="InterPro" id="IPR012675">
    <property type="entry name" value="Beta-grasp_dom_sf"/>
</dbReference>
<evidence type="ECO:0000313" key="6">
    <source>
        <dbReference type="EMBL" id="GIM04821.1"/>
    </source>
</evidence>
<dbReference type="EMBL" id="BNCQ01000017">
    <property type="protein sequence ID" value="GIM04821.1"/>
    <property type="molecule type" value="Genomic_DNA"/>
</dbReference>
<feature type="domain" description="2Fe-2S ferredoxin-type" evidence="4">
    <location>
        <begin position="82"/>
        <end position="166"/>
    </location>
</feature>
<dbReference type="EMBL" id="BNCP01000020">
    <property type="protein sequence ID" value="GIL80978.1"/>
    <property type="molecule type" value="Genomic_DNA"/>
</dbReference>
<evidence type="ECO:0000313" key="7">
    <source>
        <dbReference type="Proteomes" id="UP000747110"/>
    </source>
</evidence>
<protein>
    <recommendedName>
        <fullName evidence="4">2Fe-2S ferredoxin-type domain-containing protein</fullName>
    </recommendedName>
</protein>
<dbReference type="OrthoDB" id="510469at2759"/>
<dbReference type="Proteomes" id="UP000722791">
    <property type="component" value="Unassembled WGS sequence"/>
</dbReference>
<reference evidence="5" key="1">
    <citation type="journal article" date="2021" name="Proc. Natl. Acad. Sci. U.S.A.">
        <title>Three genomes in the algal genus Volvox reveal the fate of a haploid sex-determining region after a transition to homothallism.</title>
        <authorList>
            <person name="Yamamoto K."/>
            <person name="Hamaji T."/>
            <person name="Kawai-Toyooka H."/>
            <person name="Matsuzaki R."/>
            <person name="Takahashi F."/>
            <person name="Nishimura Y."/>
            <person name="Kawachi M."/>
            <person name="Noguchi H."/>
            <person name="Minakuchi Y."/>
            <person name="Umen J.G."/>
            <person name="Toyoda A."/>
            <person name="Nozaki H."/>
        </authorList>
    </citation>
    <scope>NUCLEOTIDE SEQUENCE</scope>
    <source>
        <strain evidence="6">NIES-3785</strain>
        <strain evidence="5">NIES-3786</strain>
    </source>
</reference>
<dbReference type="InterPro" id="IPR036010">
    <property type="entry name" value="2Fe-2S_ferredoxin-like_sf"/>
</dbReference>
<dbReference type="Proteomes" id="UP000747110">
    <property type="component" value="Unassembled WGS sequence"/>
</dbReference>
<comment type="cofactor">
    <cofactor evidence="3">
        <name>[2Fe-2S] cluster</name>
        <dbReference type="ChEBI" id="CHEBI:190135"/>
    </cofactor>
</comment>
<evidence type="ECO:0000259" key="4">
    <source>
        <dbReference type="PROSITE" id="PS51085"/>
    </source>
</evidence>
<dbReference type="PROSITE" id="PS00197">
    <property type="entry name" value="2FE2S_FER_1"/>
    <property type="match status" value="1"/>
</dbReference>
<sequence length="178" mass="19518">MHNALSTSHPPIKLRQYAIQRTARRVLHGQPRQQQQQQQLSLQQHPQPLIIAPCCSMETTATNASVTDTRTSTASAIVKATDTVTVYFRQEGTSTEAKPGEDFLEVASRCRADIPTGCLHGSCGVCEVELFKYGSDGREAGSPVVMRACVAKVPRGWVRVEVGMMSVDMVWGQDGWDT</sequence>
<accession>A0A8J4CLP7</accession>
<evidence type="ECO:0000256" key="3">
    <source>
        <dbReference type="ARBA" id="ARBA00034078"/>
    </source>
</evidence>
<keyword evidence="2" id="KW-0411">Iron-sulfur</keyword>
<dbReference type="InterPro" id="IPR001041">
    <property type="entry name" value="2Fe-2S_ferredoxin-type"/>
</dbReference>
<evidence type="ECO:0000256" key="1">
    <source>
        <dbReference type="ARBA" id="ARBA00022714"/>
    </source>
</evidence>
<gene>
    <name evidence="5" type="ORF">Vretifemale_10121</name>
    <name evidence="6" type="ORF">Vretimale_9289</name>
</gene>
<keyword evidence="1" id="KW-0408">Iron</keyword>
<evidence type="ECO:0000313" key="5">
    <source>
        <dbReference type="EMBL" id="GIL80978.1"/>
    </source>
</evidence>
<dbReference type="CDD" id="cd00207">
    <property type="entry name" value="fer2"/>
    <property type="match status" value="1"/>
</dbReference>
<organism evidence="5 7">
    <name type="scientific">Volvox reticuliferus</name>
    <dbReference type="NCBI Taxonomy" id="1737510"/>
    <lineage>
        <taxon>Eukaryota</taxon>
        <taxon>Viridiplantae</taxon>
        <taxon>Chlorophyta</taxon>
        <taxon>core chlorophytes</taxon>
        <taxon>Chlorophyceae</taxon>
        <taxon>CS clade</taxon>
        <taxon>Chlamydomonadales</taxon>
        <taxon>Volvocaceae</taxon>
        <taxon>Volvox</taxon>
    </lineage>
</organism>
<dbReference type="GO" id="GO:0051537">
    <property type="term" value="F:2 iron, 2 sulfur cluster binding"/>
    <property type="evidence" value="ECO:0007669"/>
    <property type="project" value="UniProtKB-KW"/>
</dbReference>
<dbReference type="Pfam" id="PF00111">
    <property type="entry name" value="Fer2"/>
    <property type="match status" value="1"/>
</dbReference>
<dbReference type="InterPro" id="IPR006058">
    <property type="entry name" value="2Fe2S_fd_BS"/>
</dbReference>
<evidence type="ECO:0000256" key="2">
    <source>
        <dbReference type="ARBA" id="ARBA00023014"/>
    </source>
</evidence>
<comment type="caution">
    <text evidence="5">The sequence shown here is derived from an EMBL/GenBank/DDBJ whole genome shotgun (WGS) entry which is preliminary data.</text>
</comment>
<dbReference type="Gene3D" id="3.10.20.30">
    <property type="match status" value="1"/>
</dbReference>
<keyword evidence="1" id="KW-0479">Metal-binding</keyword>
<keyword evidence="1" id="KW-0001">2Fe-2S</keyword>